<dbReference type="EMBL" id="SDGZ01000008">
    <property type="protein sequence ID" value="TYC50535.1"/>
    <property type="molecule type" value="Genomic_DNA"/>
</dbReference>
<keyword evidence="2" id="KW-0732">Signal</keyword>
<evidence type="ECO:0000313" key="4">
    <source>
        <dbReference type="EMBL" id="TYC50535.1"/>
    </source>
</evidence>
<protein>
    <submittedName>
        <fullName evidence="4">WxL domain-containing protein</fullName>
    </submittedName>
</protein>
<accession>A0A6C2CBT8</accession>
<feature type="chain" id="PRO_5025577868" evidence="2">
    <location>
        <begin position="26"/>
        <end position="274"/>
    </location>
</feature>
<evidence type="ECO:0000256" key="1">
    <source>
        <dbReference type="SAM" id="MobiDB-lite"/>
    </source>
</evidence>
<organism evidence="4 5">
    <name type="scientific">Weissella muntiaci</name>
    <dbReference type="NCBI Taxonomy" id="2508881"/>
    <lineage>
        <taxon>Bacteria</taxon>
        <taxon>Bacillati</taxon>
        <taxon>Bacillota</taxon>
        <taxon>Bacilli</taxon>
        <taxon>Lactobacillales</taxon>
        <taxon>Lactobacillaceae</taxon>
        <taxon>Weissella</taxon>
    </lineage>
</organism>
<evidence type="ECO:0000313" key="5">
    <source>
        <dbReference type="Proteomes" id="UP000371977"/>
    </source>
</evidence>
<reference evidence="4 5" key="1">
    <citation type="submission" date="2019-01" db="EMBL/GenBank/DDBJ databases">
        <title>Weissella sp. nov., a novel lactic acid bacterium isolated from animal feces.</title>
        <authorList>
            <person name="Wang L.-T."/>
        </authorList>
    </citation>
    <scope>NUCLEOTIDE SEQUENCE [LARGE SCALE GENOMIC DNA]</scope>
    <source>
        <strain evidence="4 5">8H-2</strain>
    </source>
</reference>
<dbReference type="RefSeq" id="WP_148622007.1">
    <property type="nucleotide sequence ID" value="NZ_SDGZ01000008.1"/>
</dbReference>
<dbReference type="AlphaFoldDB" id="A0A6C2CBT8"/>
<feature type="domain" description="WxL" evidence="3">
    <location>
        <begin position="28"/>
        <end position="270"/>
    </location>
</feature>
<dbReference type="InterPro" id="IPR027994">
    <property type="entry name" value="WxL_dom"/>
</dbReference>
<name>A0A6C2CBT8_9LACO</name>
<gene>
    <name evidence="4" type="ORF">ESZ50_02380</name>
</gene>
<dbReference type="Pfam" id="PF13731">
    <property type="entry name" value="WxL"/>
    <property type="match status" value="1"/>
</dbReference>
<keyword evidence="5" id="KW-1185">Reference proteome</keyword>
<sequence>MHKIITLASIATLATLSLGTAVAMADNVNNYTSNGQVGFVSSTSTVNPTDPLDPSNPNPGTPTDPTDPTKPVQPGTSGPLSLDFASSLDFGTQKITTDDQTYQAASQGFKQADNSITYSPDYAQITDNRGTFKGWTLSVAQQGDFKTAGGAALTGAKVTLGGQTHSTAADLDGSVTNASSTTLTPDGASINLMSGAAADAGKTNGTSGTHSLVFGDKSSLKTDQVSYKSDDTTVARPSTDSAVTLSVPGATPKLAETYTTTFQWTLGDTPSVVK</sequence>
<evidence type="ECO:0000259" key="3">
    <source>
        <dbReference type="Pfam" id="PF13731"/>
    </source>
</evidence>
<dbReference type="Proteomes" id="UP000371977">
    <property type="component" value="Unassembled WGS sequence"/>
</dbReference>
<feature type="signal peptide" evidence="2">
    <location>
        <begin position="1"/>
        <end position="25"/>
    </location>
</feature>
<feature type="region of interest" description="Disordered" evidence="1">
    <location>
        <begin position="41"/>
        <end position="83"/>
    </location>
</feature>
<dbReference type="OrthoDB" id="2339326at2"/>
<proteinExistence type="predicted"/>
<evidence type="ECO:0000256" key="2">
    <source>
        <dbReference type="SAM" id="SignalP"/>
    </source>
</evidence>
<comment type="caution">
    <text evidence="4">The sequence shown here is derived from an EMBL/GenBank/DDBJ whole genome shotgun (WGS) entry which is preliminary data.</text>
</comment>